<dbReference type="Proteomes" id="UP000237640">
    <property type="component" value="Unassembled WGS sequence"/>
</dbReference>
<dbReference type="InterPro" id="IPR020509">
    <property type="entry name" value="Uncharacterised_YnzE"/>
</dbReference>
<dbReference type="Pfam" id="PF17329">
    <property type="entry name" value="DUF5367"/>
    <property type="match status" value="1"/>
</dbReference>
<gene>
    <name evidence="2" type="ORF">CLV81_0029</name>
</gene>
<dbReference type="EMBL" id="PVYX01000001">
    <property type="protein sequence ID" value="PRX56041.1"/>
    <property type="molecule type" value="Genomic_DNA"/>
</dbReference>
<protein>
    <submittedName>
        <fullName evidence="2">Uncharacterized protein</fullName>
    </submittedName>
</protein>
<feature type="transmembrane region" description="Helical" evidence="1">
    <location>
        <begin position="117"/>
        <end position="136"/>
    </location>
</feature>
<keyword evidence="3" id="KW-1185">Reference proteome</keyword>
<organism evidence="2 3">
    <name type="scientific">Flagellimonas meridianipacifica</name>
    <dbReference type="NCBI Taxonomy" id="1080225"/>
    <lineage>
        <taxon>Bacteria</taxon>
        <taxon>Pseudomonadati</taxon>
        <taxon>Bacteroidota</taxon>
        <taxon>Flavobacteriia</taxon>
        <taxon>Flavobacteriales</taxon>
        <taxon>Flavobacteriaceae</taxon>
        <taxon>Flagellimonas</taxon>
    </lineage>
</organism>
<keyword evidence="1" id="KW-0472">Membrane</keyword>
<evidence type="ECO:0000313" key="3">
    <source>
        <dbReference type="Proteomes" id="UP000237640"/>
    </source>
</evidence>
<feature type="transmembrane region" description="Helical" evidence="1">
    <location>
        <begin position="79"/>
        <end position="105"/>
    </location>
</feature>
<comment type="caution">
    <text evidence="2">The sequence shown here is derived from an EMBL/GenBank/DDBJ whole genome shotgun (WGS) entry which is preliminary data.</text>
</comment>
<keyword evidence="1" id="KW-1133">Transmembrane helix</keyword>
<keyword evidence="1" id="KW-0812">Transmembrane</keyword>
<dbReference type="AlphaFoldDB" id="A0A2T0MEN8"/>
<evidence type="ECO:0000256" key="1">
    <source>
        <dbReference type="SAM" id="Phobius"/>
    </source>
</evidence>
<evidence type="ECO:0000313" key="2">
    <source>
        <dbReference type="EMBL" id="PRX56041.1"/>
    </source>
</evidence>
<feature type="transmembrane region" description="Helical" evidence="1">
    <location>
        <begin position="21"/>
        <end position="43"/>
    </location>
</feature>
<sequence length="145" mass="16657">MVILDLSHNNKRTVMKTLRTISIGTLIWILGVSLYTLSFYVPIMKNAELQANLILFVMVMPLVWMGCRLYYRDNREAHGLLLGLVFFGISAALDALITVPMLIVPNGGSYQSFFIDLNFWMIGLEFILVALLYWYFKVNLKTKNI</sequence>
<accession>A0A2T0MEN8</accession>
<reference evidence="2 3" key="1">
    <citation type="submission" date="2018-03" db="EMBL/GenBank/DDBJ databases">
        <title>Genomic Encyclopedia of Archaeal and Bacterial Type Strains, Phase II (KMG-II): from individual species to whole genera.</title>
        <authorList>
            <person name="Goeker M."/>
        </authorList>
    </citation>
    <scope>NUCLEOTIDE SEQUENCE [LARGE SCALE GENOMIC DNA]</scope>
    <source>
        <strain evidence="2 3">DSM 25027</strain>
    </source>
</reference>
<name>A0A2T0MEN8_9FLAO</name>
<feature type="transmembrane region" description="Helical" evidence="1">
    <location>
        <begin position="49"/>
        <end position="67"/>
    </location>
</feature>
<proteinExistence type="predicted"/>